<keyword evidence="1 3" id="KW-0378">Hydrolase</keyword>
<organism evidence="3 4">
    <name type="scientific">Amycolatopsis saalfeldensis</name>
    <dbReference type="NCBI Taxonomy" id="394193"/>
    <lineage>
        <taxon>Bacteria</taxon>
        <taxon>Bacillati</taxon>
        <taxon>Actinomycetota</taxon>
        <taxon>Actinomycetes</taxon>
        <taxon>Pseudonocardiales</taxon>
        <taxon>Pseudonocardiaceae</taxon>
        <taxon>Amycolatopsis</taxon>
    </lineage>
</organism>
<dbReference type="Gene3D" id="3.40.50.1820">
    <property type="entry name" value="alpha/beta hydrolase"/>
    <property type="match status" value="2"/>
</dbReference>
<name>A0A1H8Q1I4_9PSEU</name>
<dbReference type="AlphaFoldDB" id="A0A1H8Q1I4"/>
<dbReference type="PANTHER" id="PTHR48081">
    <property type="entry name" value="AB HYDROLASE SUPERFAMILY PROTEIN C4A8.06C"/>
    <property type="match status" value="1"/>
</dbReference>
<reference evidence="3 4" key="1">
    <citation type="submission" date="2016-10" db="EMBL/GenBank/DDBJ databases">
        <authorList>
            <person name="de Groot N.N."/>
        </authorList>
    </citation>
    <scope>NUCLEOTIDE SEQUENCE [LARGE SCALE GENOMIC DNA]</scope>
    <source>
        <strain evidence="3 4">DSM 44993</strain>
    </source>
</reference>
<dbReference type="InterPro" id="IPR050300">
    <property type="entry name" value="GDXG_lipolytic_enzyme"/>
</dbReference>
<dbReference type="GO" id="GO:0006508">
    <property type="term" value="P:proteolysis"/>
    <property type="evidence" value="ECO:0007669"/>
    <property type="project" value="InterPro"/>
</dbReference>
<gene>
    <name evidence="3" type="ORF">SAMN04489732_101167</name>
</gene>
<proteinExistence type="predicted"/>
<dbReference type="EMBL" id="FOEF01000001">
    <property type="protein sequence ID" value="SEO48060.1"/>
    <property type="molecule type" value="Genomic_DNA"/>
</dbReference>
<dbReference type="InterPro" id="IPR029058">
    <property type="entry name" value="AB_hydrolase_fold"/>
</dbReference>
<feature type="domain" description="Peptidase S9 prolyl oligopeptidase catalytic" evidence="2">
    <location>
        <begin position="146"/>
        <end position="257"/>
    </location>
</feature>
<keyword evidence="4" id="KW-1185">Reference proteome</keyword>
<evidence type="ECO:0000259" key="2">
    <source>
        <dbReference type="Pfam" id="PF00326"/>
    </source>
</evidence>
<dbReference type="OrthoDB" id="255603at2"/>
<dbReference type="GO" id="GO:0008236">
    <property type="term" value="F:serine-type peptidase activity"/>
    <property type="evidence" value="ECO:0007669"/>
    <property type="project" value="InterPro"/>
</dbReference>
<dbReference type="Pfam" id="PF00326">
    <property type="entry name" value="Peptidase_S9"/>
    <property type="match status" value="1"/>
</dbReference>
<dbReference type="InterPro" id="IPR001375">
    <property type="entry name" value="Peptidase_S9_cat"/>
</dbReference>
<accession>A0A1H8Q1I4</accession>
<sequence length="276" mass="27783">MTRTIRYGDEPSQFVEVHGAEPVHGTAFVLHGGFWRARHDLHQLDALCADLATAGWLTVNIEYRRTEGDGGAWPQTLDDVLAAIAAARADAASAGGVSTPAGLAAAESAAAGSTSAASTAAEPAAAEPTAADATPPAAAGAALPTVAIGHSAGGHLALLAAARAGLSAAVGLAPLTDLPRSSAEGLGEGATDLFLTAPDPEASPLTCLPLGLPQLIVHGDADVRVPVEHSRAYVAAARAAGDPVDYLELPGLSHFQVTDLEGEAWPHVRAWLASST</sequence>
<evidence type="ECO:0000313" key="4">
    <source>
        <dbReference type="Proteomes" id="UP000198582"/>
    </source>
</evidence>
<dbReference type="STRING" id="394193.SAMN04489732_101167"/>
<dbReference type="RefSeq" id="WP_091611008.1">
    <property type="nucleotide sequence ID" value="NZ_FOEF01000001.1"/>
</dbReference>
<dbReference type="SUPFAM" id="SSF53474">
    <property type="entry name" value="alpha/beta-Hydrolases"/>
    <property type="match status" value="1"/>
</dbReference>
<evidence type="ECO:0000313" key="3">
    <source>
        <dbReference type="EMBL" id="SEO48060.1"/>
    </source>
</evidence>
<dbReference type="Proteomes" id="UP000198582">
    <property type="component" value="Unassembled WGS sequence"/>
</dbReference>
<protein>
    <submittedName>
        <fullName evidence="3">Alpha/beta hydrolase family protein</fullName>
    </submittedName>
</protein>
<evidence type="ECO:0000256" key="1">
    <source>
        <dbReference type="ARBA" id="ARBA00022801"/>
    </source>
</evidence>